<evidence type="ECO:0000256" key="1">
    <source>
        <dbReference type="ARBA" id="ARBA00022448"/>
    </source>
</evidence>
<reference evidence="6" key="1">
    <citation type="journal article" date="2019" name="Int. J. Syst. Evol. Microbiol.">
        <title>The Global Catalogue of Microorganisms (GCM) 10K type strain sequencing project: providing services to taxonomists for standard genome sequencing and annotation.</title>
        <authorList>
            <consortium name="The Broad Institute Genomics Platform"/>
            <consortium name="The Broad Institute Genome Sequencing Center for Infectious Disease"/>
            <person name="Wu L."/>
            <person name="Ma J."/>
        </authorList>
    </citation>
    <scope>NUCLEOTIDE SEQUENCE [LARGE SCALE GENOMIC DNA]</scope>
    <source>
        <strain evidence="6">JCM 14193</strain>
    </source>
</reference>
<evidence type="ECO:0000313" key="5">
    <source>
        <dbReference type="EMBL" id="GAA0468195.1"/>
    </source>
</evidence>
<evidence type="ECO:0000313" key="6">
    <source>
        <dbReference type="Proteomes" id="UP001500740"/>
    </source>
</evidence>
<organism evidence="5 6">
    <name type="scientific">Alkalibacillus silvisoli</name>
    <dbReference type="NCBI Taxonomy" id="392823"/>
    <lineage>
        <taxon>Bacteria</taxon>
        <taxon>Bacillati</taxon>
        <taxon>Bacillota</taxon>
        <taxon>Bacilli</taxon>
        <taxon>Bacillales</taxon>
        <taxon>Bacillaceae</taxon>
        <taxon>Alkalibacillus</taxon>
    </lineage>
</organism>
<evidence type="ECO:0000256" key="2">
    <source>
        <dbReference type="ARBA" id="ARBA00022741"/>
    </source>
</evidence>
<dbReference type="PANTHER" id="PTHR42939">
    <property type="entry name" value="ABC TRANSPORTER ATP-BINDING PROTEIN ALBC-RELATED"/>
    <property type="match status" value="1"/>
</dbReference>
<dbReference type="Gene3D" id="3.40.50.300">
    <property type="entry name" value="P-loop containing nucleotide triphosphate hydrolases"/>
    <property type="match status" value="1"/>
</dbReference>
<evidence type="ECO:0000256" key="3">
    <source>
        <dbReference type="ARBA" id="ARBA00022840"/>
    </source>
</evidence>
<dbReference type="InterPro" id="IPR003593">
    <property type="entry name" value="AAA+_ATPase"/>
</dbReference>
<dbReference type="InterPro" id="IPR003439">
    <property type="entry name" value="ABC_transporter-like_ATP-bd"/>
</dbReference>
<feature type="domain" description="ABC transporter" evidence="4">
    <location>
        <begin position="4"/>
        <end position="229"/>
    </location>
</feature>
<dbReference type="Proteomes" id="UP001500740">
    <property type="component" value="Unassembled WGS sequence"/>
</dbReference>
<proteinExistence type="predicted"/>
<keyword evidence="6" id="KW-1185">Reference proteome</keyword>
<name>A0ABP3JZU9_9BACI</name>
<dbReference type="SMART" id="SM00382">
    <property type="entry name" value="AAA"/>
    <property type="match status" value="1"/>
</dbReference>
<dbReference type="InterPro" id="IPR027417">
    <property type="entry name" value="P-loop_NTPase"/>
</dbReference>
<keyword evidence="2" id="KW-0547">Nucleotide-binding</keyword>
<dbReference type="CDD" id="cd03230">
    <property type="entry name" value="ABC_DR_subfamily_A"/>
    <property type="match status" value="1"/>
</dbReference>
<sequence length="292" mass="33316">MNSLEIRNVNLKYGDFKALDDISFKLKQGKTYGLLGRNGAGKTSLLSLIAAYQKQSEGSIEVNGQEVFENPEAMQQISFIYDQDYSEETEKVKKMIDAAKKYRPYFDQEYADKLIKKFKLPLNKPIKDLSKGMQSAFNVTIGLSSRSPITIFDESYLGMDVPTREMFYQEILQEQTHHPRIMILSTHLVSEMDHLFDEVIMIHHGSLLIHDNYEDFISKGIHITGNESVVNEFVQGHRVLKEQQLGGTKSSFIYGELTDHEQSLAQKNGLEVSSATLQDLFTQLTKEEDEDV</sequence>
<keyword evidence="3 5" id="KW-0067">ATP-binding</keyword>
<protein>
    <submittedName>
        <fullName evidence="5">ABC transporter ATP-binding protein</fullName>
    </submittedName>
</protein>
<dbReference type="EMBL" id="BAAACZ010000021">
    <property type="protein sequence ID" value="GAA0468195.1"/>
    <property type="molecule type" value="Genomic_DNA"/>
</dbReference>
<dbReference type="GO" id="GO:0005524">
    <property type="term" value="F:ATP binding"/>
    <property type="evidence" value="ECO:0007669"/>
    <property type="project" value="UniProtKB-KW"/>
</dbReference>
<keyword evidence="1" id="KW-0813">Transport</keyword>
<dbReference type="Pfam" id="PF00005">
    <property type="entry name" value="ABC_tran"/>
    <property type="match status" value="1"/>
</dbReference>
<dbReference type="PROSITE" id="PS50893">
    <property type="entry name" value="ABC_TRANSPORTER_2"/>
    <property type="match status" value="1"/>
</dbReference>
<dbReference type="InterPro" id="IPR051782">
    <property type="entry name" value="ABC_Transporter_VariousFunc"/>
</dbReference>
<accession>A0ABP3JZU9</accession>
<dbReference type="RefSeq" id="WP_343784063.1">
    <property type="nucleotide sequence ID" value="NZ_BAAACZ010000021.1"/>
</dbReference>
<comment type="caution">
    <text evidence="5">The sequence shown here is derived from an EMBL/GenBank/DDBJ whole genome shotgun (WGS) entry which is preliminary data.</text>
</comment>
<evidence type="ECO:0000259" key="4">
    <source>
        <dbReference type="PROSITE" id="PS50893"/>
    </source>
</evidence>
<dbReference type="PANTHER" id="PTHR42939:SF1">
    <property type="entry name" value="ABC TRANSPORTER ATP-BINDING PROTEIN ALBC-RELATED"/>
    <property type="match status" value="1"/>
</dbReference>
<gene>
    <name evidence="5" type="ORF">GCM10008935_25120</name>
</gene>
<dbReference type="SUPFAM" id="SSF52540">
    <property type="entry name" value="P-loop containing nucleoside triphosphate hydrolases"/>
    <property type="match status" value="1"/>
</dbReference>